<gene>
    <name evidence="6" type="ORF">M2350_000253</name>
</gene>
<dbReference type="InterPro" id="IPR011894">
    <property type="entry name" value="PorC_KorC"/>
</dbReference>
<evidence type="ECO:0000256" key="3">
    <source>
        <dbReference type="ARBA" id="ARBA00023004"/>
    </source>
</evidence>
<keyword evidence="3" id="KW-0408">Iron</keyword>
<dbReference type="InterPro" id="IPR019752">
    <property type="entry name" value="Pyrv/ketoisovalerate_OxRed_cat"/>
</dbReference>
<feature type="domain" description="4Fe-4S ferredoxin-type" evidence="5">
    <location>
        <begin position="243"/>
        <end position="272"/>
    </location>
</feature>
<dbReference type="InterPro" id="IPR011898">
    <property type="entry name" value="PorD_KorD"/>
</dbReference>
<dbReference type="InterPro" id="IPR051626">
    <property type="entry name" value="Oxidoreductase_gamma_subunit"/>
</dbReference>
<keyword evidence="2 6" id="KW-0560">Oxidoreductase</keyword>
<evidence type="ECO:0000256" key="2">
    <source>
        <dbReference type="ARBA" id="ARBA00023002"/>
    </source>
</evidence>
<comment type="caution">
    <text evidence="6">The sequence shown here is derived from an EMBL/GenBank/DDBJ whole genome shotgun (WGS) entry which is preliminary data.</text>
</comment>
<dbReference type="InterPro" id="IPR017896">
    <property type="entry name" value="4Fe4S_Fe-S-bd"/>
</dbReference>
<dbReference type="NCBIfam" id="TIGR02179">
    <property type="entry name" value="PorD_KorD"/>
    <property type="match status" value="1"/>
</dbReference>
<feature type="domain" description="4Fe-4S ferredoxin-type" evidence="5">
    <location>
        <begin position="273"/>
        <end position="304"/>
    </location>
</feature>
<dbReference type="InterPro" id="IPR002869">
    <property type="entry name" value="Pyrv_flavodox_OxRed_cen"/>
</dbReference>
<accession>A0ABT2EIY7</accession>
<evidence type="ECO:0000259" key="5">
    <source>
        <dbReference type="PROSITE" id="PS51379"/>
    </source>
</evidence>
<dbReference type="EMBL" id="JANUCP010000001">
    <property type="protein sequence ID" value="MCS3917856.1"/>
    <property type="molecule type" value="Genomic_DNA"/>
</dbReference>
<reference evidence="6 7" key="1">
    <citation type="submission" date="2022-08" db="EMBL/GenBank/DDBJ databases">
        <title>Bacterial and archaeal communities from various locations to study Microbial Dark Matter (Phase II).</title>
        <authorList>
            <person name="Stepanauskas R."/>
        </authorList>
    </citation>
    <scope>NUCLEOTIDE SEQUENCE [LARGE SCALE GENOMIC DNA]</scope>
    <source>
        <strain evidence="6 7">PD1</strain>
    </source>
</reference>
<dbReference type="PROSITE" id="PS00198">
    <property type="entry name" value="4FE4S_FER_1"/>
    <property type="match status" value="1"/>
</dbReference>
<protein>
    <submittedName>
        <fullName evidence="6">Pyruvate ferredoxin oxidoreductase gamma subunit</fullName>
        <ecNumber evidence="6">1.2.7.1</ecNumber>
    </submittedName>
</protein>
<dbReference type="PROSITE" id="PS51379">
    <property type="entry name" value="4FE4S_FER_2"/>
    <property type="match status" value="2"/>
</dbReference>
<dbReference type="Gene3D" id="3.30.70.20">
    <property type="match status" value="1"/>
</dbReference>
<keyword evidence="1" id="KW-0479">Metal-binding</keyword>
<organism evidence="6 7">
    <name type="scientific">Candidatus Fervidibacter sacchari</name>
    <dbReference type="NCBI Taxonomy" id="1448929"/>
    <lineage>
        <taxon>Bacteria</taxon>
        <taxon>Candidatus Fervidibacterota</taxon>
        <taxon>Candidatus Fervidibacter</taxon>
    </lineage>
</organism>
<dbReference type="RefSeq" id="WP_259092486.1">
    <property type="nucleotide sequence ID" value="NZ_CP130454.1"/>
</dbReference>
<evidence type="ECO:0000313" key="6">
    <source>
        <dbReference type="EMBL" id="MCS3917856.1"/>
    </source>
</evidence>
<evidence type="ECO:0000313" key="7">
    <source>
        <dbReference type="Proteomes" id="UP001204798"/>
    </source>
</evidence>
<evidence type="ECO:0000256" key="4">
    <source>
        <dbReference type="ARBA" id="ARBA00023014"/>
    </source>
</evidence>
<name>A0ABT2EIY7_9BACT</name>
<dbReference type="SUPFAM" id="SSF53323">
    <property type="entry name" value="Pyruvate-ferredoxin oxidoreductase, PFOR, domain III"/>
    <property type="match status" value="1"/>
</dbReference>
<evidence type="ECO:0000256" key="1">
    <source>
        <dbReference type="ARBA" id="ARBA00022723"/>
    </source>
</evidence>
<dbReference type="PANTHER" id="PTHR43366:SF1">
    <property type="entry name" value="PYRUVATE SYNTHASE SUBUNIT PORC"/>
    <property type="match status" value="1"/>
</dbReference>
<dbReference type="Gene3D" id="3.40.920.10">
    <property type="entry name" value="Pyruvate-ferredoxin oxidoreductase, PFOR, domain III"/>
    <property type="match status" value="1"/>
</dbReference>
<proteinExistence type="predicted"/>
<dbReference type="Pfam" id="PF01558">
    <property type="entry name" value="POR"/>
    <property type="match status" value="1"/>
</dbReference>
<dbReference type="Pfam" id="PF13237">
    <property type="entry name" value="Fer4_10"/>
    <property type="match status" value="1"/>
</dbReference>
<keyword evidence="7" id="KW-1185">Reference proteome</keyword>
<keyword evidence="6" id="KW-0670">Pyruvate</keyword>
<dbReference type="SUPFAM" id="SSF54862">
    <property type="entry name" value="4Fe-4S ferredoxins"/>
    <property type="match status" value="1"/>
</dbReference>
<dbReference type="NCBIfam" id="TIGR02175">
    <property type="entry name" value="PorC_KorC"/>
    <property type="match status" value="1"/>
</dbReference>
<dbReference type="InterPro" id="IPR017900">
    <property type="entry name" value="4Fe4S_Fe_S_CS"/>
</dbReference>
<dbReference type="Proteomes" id="UP001204798">
    <property type="component" value="Unassembled WGS sequence"/>
</dbReference>
<dbReference type="EC" id="1.2.7.1" evidence="6"/>
<dbReference type="GO" id="GO:0019164">
    <property type="term" value="F:pyruvate synthase activity"/>
    <property type="evidence" value="ECO:0007669"/>
    <property type="project" value="UniProtKB-EC"/>
</dbReference>
<keyword evidence="4" id="KW-0411">Iron-sulfur</keyword>
<sequence length="314" mass="35053">MSANAQRTLIEVRWHARAGQGAKTAANILAQAALREGKYAQSFPEFGPERRGAPMQAFNRISDQPFYMHSSITEPDIVIVVDPHLMDTIPVTEGLKPNGWIIINTPLPPEDAQERWELKPYRVATVDASEIARETLKQDIPNVPLLGAFAQVTGLISLETLQKDTVQRLEKRYRDRPQVIEANLKALERGYNEVRWVDAKTTELVVHETARIEAKGWKELPMGGVIPEPATSAMYRTGSWRLERPIFDPQKCVQCLMCWLVCPDASIILENGKVVGIDYDHCKGCGLCSLQCPPKAKALTMVLEAELEAAKVSQ</sequence>
<dbReference type="PANTHER" id="PTHR43366">
    <property type="entry name" value="PYRUVATE SYNTHASE SUBUNIT PORC"/>
    <property type="match status" value="1"/>
</dbReference>